<protein>
    <submittedName>
        <fullName evidence="3">STAS domain-containing protein</fullName>
    </submittedName>
</protein>
<accession>A0ABT2CMW3</accession>
<dbReference type="Pfam" id="PF13466">
    <property type="entry name" value="STAS_2"/>
    <property type="match status" value="1"/>
</dbReference>
<evidence type="ECO:0000259" key="2">
    <source>
        <dbReference type="PROSITE" id="PS50801"/>
    </source>
</evidence>
<feature type="domain" description="STAS" evidence="2">
    <location>
        <begin position="28"/>
        <end position="83"/>
    </location>
</feature>
<dbReference type="InterPro" id="IPR002645">
    <property type="entry name" value="STAS_dom"/>
</dbReference>
<dbReference type="PROSITE" id="PS50801">
    <property type="entry name" value="STAS"/>
    <property type="match status" value="1"/>
</dbReference>
<sequence>MRTAMTAPGKAAGPADTAAVRLTAHAESRPASREGRGPVVLALSGELDRETAPGLYRKGATAPRRGRRPALDLSGVTVRDSSGFNSPPRPHRRAPHGAGGLAPVAPPVRMARLPALCDAGGSIPVHPGRDGAYGPEPTTP</sequence>
<dbReference type="EMBL" id="JANUGQ010000022">
    <property type="protein sequence ID" value="MCS0638432.1"/>
    <property type="molecule type" value="Genomic_DNA"/>
</dbReference>
<comment type="caution">
    <text evidence="3">The sequence shown here is derived from an EMBL/GenBank/DDBJ whole genome shotgun (WGS) entry which is preliminary data.</text>
</comment>
<dbReference type="Gene3D" id="3.30.750.24">
    <property type="entry name" value="STAS domain"/>
    <property type="match status" value="1"/>
</dbReference>
<evidence type="ECO:0000313" key="3">
    <source>
        <dbReference type="EMBL" id="MCS0638432.1"/>
    </source>
</evidence>
<reference evidence="3" key="1">
    <citation type="submission" date="2022-08" db="EMBL/GenBank/DDBJ databases">
        <authorList>
            <person name="Somphong A."/>
            <person name="Phongsopitanun W."/>
        </authorList>
    </citation>
    <scope>NUCLEOTIDE SEQUENCE</scope>
    <source>
        <strain evidence="3">LP05-1</strain>
    </source>
</reference>
<feature type="region of interest" description="Disordered" evidence="1">
    <location>
        <begin position="118"/>
        <end position="140"/>
    </location>
</feature>
<dbReference type="SUPFAM" id="SSF52091">
    <property type="entry name" value="SpoIIaa-like"/>
    <property type="match status" value="1"/>
</dbReference>
<evidence type="ECO:0000313" key="4">
    <source>
        <dbReference type="Proteomes" id="UP001431313"/>
    </source>
</evidence>
<name>A0ABT2CMW3_9ACTN</name>
<feature type="region of interest" description="Disordered" evidence="1">
    <location>
        <begin position="52"/>
        <end position="105"/>
    </location>
</feature>
<dbReference type="CDD" id="cd07043">
    <property type="entry name" value="STAS_anti-anti-sigma_factors"/>
    <property type="match status" value="1"/>
</dbReference>
<dbReference type="Proteomes" id="UP001431313">
    <property type="component" value="Unassembled WGS sequence"/>
</dbReference>
<dbReference type="InterPro" id="IPR058548">
    <property type="entry name" value="MlaB-like_STAS"/>
</dbReference>
<organism evidence="3 4">
    <name type="scientific">Streptomyces pyxinae</name>
    <dbReference type="NCBI Taxonomy" id="2970734"/>
    <lineage>
        <taxon>Bacteria</taxon>
        <taxon>Bacillati</taxon>
        <taxon>Actinomycetota</taxon>
        <taxon>Actinomycetes</taxon>
        <taxon>Kitasatosporales</taxon>
        <taxon>Streptomycetaceae</taxon>
        <taxon>Streptomyces</taxon>
    </lineage>
</organism>
<keyword evidence="4" id="KW-1185">Reference proteome</keyword>
<dbReference type="RefSeq" id="WP_258789721.1">
    <property type="nucleotide sequence ID" value="NZ_JANUGQ010000022.1"/>
</dbReference>
<gene>
    <name evidence="3" type="ORF">NX801_22800</name>
</gene>
<evidence type="ECO:0000256" key="1">
    <source>
        <dbReference type="SAM" id="MobiDB-lite"/>
    </source>
</evidence>
<dbReference type="InterPro" id="IPR036513">
    <property type="entry name" value="STAS_dom_sf"/>
</dbReference>
<proteinExistence type="predicted"/>